<dbReference type="InterPro" id="IPR050728">
    <property type="entry name" value="Zinc_Metalloprotease_M4"/>
</dbReference>
<dbReference type="Gene3D" id="2.60.40.10">
    <property type="entry name" value="Immunoglobulins"/>
    <property type="match status" value="1"/>
</dbReference>
<evidence type="ECO:0000256" key="7">
    <source>
        <dbReference type="SAM" id="MobiDB-lite"/>
    </source>
</evidence>
<feature type="domain" description="FTP" evidence="11">
    <location>
        <begin position="82"/>
        <end position="111"/>
    </location>
</feature>
<accession>A0A5B1LUZ0</accession>
<dbReference type="GO" id="GO:0005509">
    <property type="term" value="F:calcium ion binding"/>
    <property type="evidence" value="ECO:0007669"/>
    <property type="project" value="InterPro"/>
</dbReference>
<evidence type="ECO:0000256" key="4">
    <source>
        <dbReference type="ARBA" id="ARBA00022801"/>
    </source>
</evidence>
<feature type="domain" description="Peptidase M4" evidence="9">
    <location>
        <begin position="212"/>
        <end position="336"/>
    </location>
</feature>
<dbReference type="InterPro" id="IPR013783">
    <property type="entry name" value="Ig-like_fold"/>
</dbReference>
<dbReference type="InterPro" id="IPR013856">
    <property type="entry name" value="Peptidase_M4_domain"/>
</dbReference>
<keyword evidence="4" id="KW-0378">Hydrolase</keyword>
<dbReference type="GO" id="GO:0016020">
    <property type="term" value="C:membrane"/>
    <property type="evidence" value="ECO:0007669"/>
    <property type="project" value="InterPro"/>
</dbReference>
<dbReference type="InterPro" id="IPR015919">
    <property type="entry name" value="Cadherin-like_sf"/>
</dbReference>
<sequence>MNLRNLGAASVLATAAALAVVPHGPAAADPTAPAAPTVSDPPPTARAAADEVVAARAPQLHLGPHDAVHAKPTLRSDDLRFVPYERTHRGLPVVGGDFVVVVDGAGDVVHLSVAQTDEVQLPDVVPSVAAPVARTKSAAKVTRARLGRSRLVVLQRGDRSDLAWRTTASGRRDGEPSRLDVYVDADSGQVLETSENVQHGEGNPGWSGPAPVRIDTLRTGPTYAMTTPGATTLTCQDSATNRTFTGPDDVWGNGNPASKETGCVDALYGAQQMKLMLSRWLGRDGMDAMGDWLPIKVGIDDVNAYYDGTQVQIGHNTSGQWLSAIDIVAHEYGHGIDDHTPGGISNGNTSEFVADVFGTATEWFDNQPAPYDTRDFLIGEQVDFDGTGEIRNMHDPSLENDPSCYSATVGNPELTGVHSAAGPGNHWFYLAAIGSNAAGQPQSPTCNGARVHGIGVPKLMKIMYTAMLMKTSASSYPMYRQWTLIAARQLYGASSCVEFNRVKAAWNAVSVPAQPGEGTCTPGQDTLRVTNATSRTATAGTTIFPFTMTATGGTGPYAWSASGLPAGLTIGSNTGEVDGSLGTDTAGSYVVTVTAIDQAGQIARGSFTMTVNGSPSPFCTGQRLGNAGFENQTRAPWNMPPWLYEGTRFTSRSGLNHVVMGGMGVAGSDTMSQEVRIPEGCRATLTFYVSSRTDEAAPEALDTLTVRANSYTLLTRSNLDACLSPCANSYVQVTKVLPAFFAGRTVTLSWTSQENAMNRTSWYVDDVAVTITPVP</sequence>
<evidence type="ECO:0000256" key="5">
    <source>
        <dbReference type="ARBA" id="ARBA00022833"/>
    </source>
</evidence>
<dbReference type="InterPro" id="IPR011096">
    <property type="entry name" value="FTP_domain"/>
</dbReference>
<proteinExistence type="predicted"/>
<reference evidence="12 13" key="1">
    <citation type="submission" date="2019-09" db="EMBL/GenBank/DDBJ databases">
        <title>Nocardioides panacisoli sp. nov., isolated from the soil of a ginseng field.</title>
        <authorList>
            <person name="Cho C."/>
        </authorList>
    </citation>
    <scope>NUCLEOTIDE SEQUENCE [LARGE SCALE GENOMIC DNA]</scope>
    <source>
        <strain evidence="12 13">BN140041</strain>
    </source>
</reference>
<comment type="caution">
    <text evidence="12">The sequence shown here is derived from an EMBL/GenBank/DDBJ whole genome shotgun (WGS) entry which is preliminary data.</text>
</comment>
<gene>
    <name evidence="12" type="ORF">F0U47_19070</name>
</gene>
<dbReference type="PANTHER" id="PTHR33794">
    <property type="entry name" value="BACILLOLYSIN"/>
    <property type="match status" value="1"/>
</dbReference>
<dbReference type="InterPro" id="IPR027268">
    <property type="entry name" value="Peptidase_M4/M1_CTD_sf"/>
</dbReference>
<dbReference type="Proteomes" id="UP000324351">
    <property type="component" value="Unassembled WGS sequence"/>
</dbReference>
<name>A0A5B1LUZ0_9ACTN</name>
<dbReference type="InterPro" id="IPR001570">
    <property type="entry name" value="Peptidase_M4_C_domain"/>
</dbReference>
<dbReference type="RefSeq" id="WP_149752067.1">
    <property type="nucleotide sequence ID" value="NZ_VUJW01000012.1"/>
</dbReference>
<dbReference type="SUPFAM" id="SSF55486">
    <property type="entry name" value="Metalloproteases ('zincins'), catalytic domain"/>
    <property type="match status" value="1"/>
</dbReference>
<keyword evidence="13" id="KW-1185">Reference proteome</keyword>
<keyword evidence="2" id="KW-0479">Metal-binding</keyword>
<evidence type="ECO:0000256" key="3">
    <source>
        <dbReference type="ARBA" id="ARBA00022729"/>
    </source>
</evidence>
<feature type="chain" id="PRO_5022746474" evidence="8">
    <location>
        <begin position="29"/>
        <end position="775"/>
    </location>
</feature>
<evidence type="ECO:0000256" key="8">
    <source>
        <dbReference type="SAM" id="SignalP"/>
    </source>
</evidence>
<dbReference type="EMBL" id="VUJW01000012">
    <property type="protein sequence ID" value="KAA1424336.1"/>
    <property type="molecule type" value="Genomic_DNA"/>
</dbReference>
<dbReference type="GO" id="GO:0004222">
    <property type="term" value="F:metalloendopeptidase activity"/>
    <property type="evidence" value="ECO:0007669"/>
    <property type="project" value="InterPro"/>
</dbReference>
<keyword evidence="1" id="KW-0645">Protease</keyword>
<dbReference type="GO" id="GO:0005975">
    <property type="term" value="P:carbohydrate metabolic process"/>
    <property type="evidence" value="ECO:0007669"/>
    <property type="project" value="UniProtKB-ARBA"/>
</dbReference>
<keyword evidence="3 8" id="KW-0732">Signal</keyword>
<dbReference type="Pfam" id="PF05345">
    <property type="entry name" value="He_PIG"/>
    <property type="match status" value="1"/>
</dbReference>
<evidence type="ECO:0000256" key="6">
    <source>
        <dbReference type="ARBA" id="ARBA00023049"/>
    </source>
</evidence>
<dbReference type="GO" id="GO:0006508">
    <property type="term" value="P:proteolysis"/>
    <property type="evidence" value="ECO:0007669"/>
    <property type="project" value="UniProtKB-KW"/>
</dbReference>
<evidence type="ECO:0000259" key="9">
    <source>
        <dbReference type="Pfam" id="PF01447"/>
    </source>
</evidence>
<keyword evidence="5" id="KW-0862">Zinc</keyword>
<evidence type="ECO:0000256" key="1">
    <source>
        <dbReference type="ARBA" id="ARBA00022670"/>
    </source>
</evidence>
<dbReference type="Pfam" id="PF02868">
    <property type="entry name" value="Peptidase_M4_C"/>
    <property type="match status" value="1"/>
</dbReference>
<protein>
    <submittedName>
        <fullName evidence="12">M4 family peptidase</fullName>
    </submittedName>
</protein>
<feature type="compositionally biased region" description="Low complexity" evidence="7">
    <location>
        <begin position="25"/>
        <end position="38"/>
    </location>
</feature>
<dbReference type="Gene3D" id="1.10.390.10">
    <property type="entry name" value="Neutral Protease Domain 2"/>
    <property type="match status" value="1"/>
</dbReference>
<keyword evidence="6" id="KW-0482">Metalloprotease</keyword>
<feature type="domain" description="Peptidase M4 C-terminal" evidence="10">
    <location>
        <begin position="347"/>
        <end position="511"/>
    </location>
</feature>
<evidence type="ECO:0000313" key="13">
    <source>
        <dbReference type="Proteomes" id="UP000324351"/>
    </source>
</evidence>
<reference evidence="12 13" key="2">
    <citation type="submission" date="2019-09" db="EMBL/GenBank/DDBJ databases">
        <authorList>
            <person name="Jin C."/>
        </authorList>
    </citation>
    <scope>NUCLEOTIDE SEQUENCE [LARGE SCALE GENOMIC DNA]</scope>
    <source>
        <strain evidence="12 13">BN140041</strain>
    </source>
</reference>
<feature type="signal peptide" evidence="8">
    <location>
        <begin position="1"/>
        <end position="28"/>
    </location>
</feature>
<dbReference type="Pfam" id="PF01447">
    <property type="entry name" value="Peptidase_M4"/>
    <property type="match status" value="1"/>
</dbReference>
<evidence type="ECO:0000259" key="10">
    <source>
        <dbReference type="Pfam" id="PF02868"/>
    </source>
</evidence>
<dbReference type="SUPFAM" id="SSF49313">
    <property type="entry name" value="Cadherin-like"/>
    <property type="match status" value="1"/>
</dbReference>
<feature type="region of interest" description="Disordered" evidence="7">
    <location>
        <begin position="25"/>
        <end position="48"/>
    </location>
</feature>
<dbReference type="PANTHER" id="PTHR33794:SF1">
    <property type="entry name" value="BACILLOLYSIN"/>
    <property type="match status" value="1"/>
</dbReference>
<organism evidence="12 13">
    <name type="scientific">Nocardioides antri</name>
    <dbReference type="NCBI Taxonomy" id="2607659"/>
    <lineage>
        <taxon>Bacteria</taxon>
        <taxon>Bacillati</taxon>
        <taxon>Actinomycetota</taxon>
        <taxon>Actinomycetes</taxon>
        <taxon>Propionibacteriales</taxon>
        <taxon>Nocardioidaceae</taxon>
        <taxon>Nocardioides</taxon>
    </lineage>
</organism>
<evidence type="ECO:0000256" key="2">
    <source>
        <dbReference type="ARBA" id="ARBA00022723"/>
    </source>
</evidence>
<dbReference type="Pfam" id="PF07504">
    <property type="entry name" value="FTP"/>
    <property type="match status" value="1"/>
</dbReference>
<evidence type="ECO:0000313" key="12">
    <source>
        <dbReference type="EMBL" id="KAA1424336.1"/>
    </source>
</evidence>
<dbReference type="Gene3D" id="3.10.170.10">
    <property type="match status" value="1"/>
</dbReference>
<dbReference type="AlphaFoldDB" id="A0A5B1LUZ0"/>
<evidence type="ECO:0000259" key="11">
    <source>
        <dbReference type="Pfam" id="PF07504"/>
    </source>
</evidence>